<comment type="caution">
    <text evidence="2">The sequence shown here is derived from an EMBL/GenBank/DDBJ whole genome shotgun (WGS) entry which is preliminary data.</text>
</comment>
<evidence type="ECO:0000259" key="1">
    <source>
        <dbReference type="SMART" id="SM00849"/>
    </source>
</evidence>
<keyword evidence="2" id="KW-0378">Hydrolase</keyword>
<dbReference type="SUPFAM" id="SSF56281">
    <property type="entry name" value="Metallo-hydrolase/oxidoreductase"/>
    <property type="match status" value="1"/>
</dbReference>
<dbReference type="PANTHER" id="PTHR42951:SF4">
    <property type="entry name" value="ACYL-COENZYME A THIOESTERASE MBLAC2"/>
    <property type="match status" value="1"/>
</dbReference>
<reference evidence="3" key="1">
    <citation type="submission" date="2018-09" db="EMBL/GenBank/DDBJ databases">
        <authorList>
            <person name="Zhu H."/>
        </authorList>
    </citation>
    <scope>NUCLEOTIDE SEQUENCE [LARGE SCALE GENOMIC DNA]</scope>
    <source>
        <strain evidence="3">K1W22B-1</strain>
    </source>
</reference>
<sequence length="309" mass="33607">MVASRDRDCFGKTVEVSSGVYAYIQGDGSWWINNTGFLVGSRGVVSIDACSTEARTRAYLDAIDDLSDQPVRTLINTHHHGDHTFGNYLFPEATIVGQERSRAAIQAWGTPRSAPFWTEVEWGDIELAPPFLTFDESVTVYVDDLACKVMHMGVPAHTNNDAVAWLPERKVLFAGDLLFRDVTPFIFQGSLGGMLQTLSAVEELGAETIVPGHGPVSGPEIFGEVTSYLRFVQQVAADGIAAGLTPLEAARETDLGEFADLLDYERIVGNLHRAYSEARGEQWGTPLDAVAALEDMVIFNGGKPLSCHA</sequence>
<dbReference type="GO" id="GO:0016787">
    <property type="term" value="F:hydrolase activity"/>
    <property type="evidence" value="ECO:0007669"/>
    <property type="project" value="UniProtKB-KW"/>
</dbReference>
<name>A0A3A5HGD2_9ACTN</name>
<dbReference type="InterPro" id="IPR001279">
    <property type="entry name" value="Metallo-B-lactamas"/>
</dbReference>
<proteinExistence type="predicted"/>
<dbReference type="Proteomes" id="UP000276542">
    <property type="component" value="Unassembled WGS sequence"/>
</dbReference>
<keyword evidence="3" id="KW-1185">Reference proteome</keyword>
<dbReference type="PANTHER" id="PTHR42951">
    <property type="entry name" value="METALLO-BETA-LACTAMASE DOMAIN-CONTAINING"/>
    <property type="match status" value="1"/>
</dbReference>
<dbReference type="SMART" id="SM00849">
    <property type="entry name" value="Lactamase_B"/>
    <property type="match status" value="1"/>
</dbReference>
<evidence type="ECO:0000313" key="2">
    <source>
        <dbReference type="EMBL" id="RJS46787.1"/>
    </source>
</evidence>
<dbReference type="CDD" id="cd16282">
    <property type="entry name" value="metallo-hydrolase-like_MBL-fold"/>
    <property type="match status" value="1"/>
</dbReference>
<dbReference type="InterPro" id="IPR036866">
    <property type="entry name" value="RibonucZ/Hydroxyglut_hydro"/>
</dbReference>
<organism evidence="2 3">
    <name type="scientific">Nocardioides cavernaquae</name>
    <dbReference type="NCBI Taxonomy" id="2321396"/>
    <lineage>
        <taxon>Bacteria</taxon>
        <taxon>Bacillati</taxon>
        <taxon>Actinomycetota</taxon>
        <taxon>Actinomycetes</taxon>
        <taxon>Propionibacteriales</taxon>
        <taxon>Nocardioidaceae</taxon>
        <taxon>Nocardioides</taxon>
    </lineage>
</organism>
<dbReference type="Pfam" id="PF00753">
    <property type="entry name" value="Lactamase_B"/>
    <property type="match status" value="1"/>
</dbReference>
<evidence type="ECO:0000313" key="3">
    <source>
        <dbReference type="Proteomes" id="UP000276542"/>
    </source>
</evidence>
<dbReference type="InterPro" id="IPR050855">
    <property type="entry name" value="NDM-1-like"/>
</dbReference>
<dbReference type="EMBL" id="QYRP01000002">
    <property type="protein sequence ID" value="RJS46787.1"/>
    <property type="molecule type" value="Genomic_DNA"/>
</dbReference>
<dbReference type="Gene3D" id="3.60.15.10">
    <property type="entry name" value="Ribonuclease Z/Hydroxyacylglutathione hydrolase-like"/>
    <property type="match status" value="1"/>
</dbReference>
<feature type="domain" description="Metallo-beta-lactamase" evidence="1">
    <location>
        <begin position="32"/>
        <end position="213"/>
    </location>
</feature>
<gene>
    <name evidence="2" type="ORF">D4739_11550</name>
</gene>
<protein>
    <submittedName>
        <fullName evidence="2">MBL fold metallo-hydrolase</fullName>
    </submittedName>
</protein>
<accession>A0A3A5HGD2</accession>
<dbReference type="AlphaFoldDB" id="A0A3A5HGD2"/>
<dbReference type="OrthoDB" id="2273115at2"/>